<sequence>MKATTTSESQLSLSQGNSHGNVVSVDNYTAKLITHTKISFRQWDNDLGFRSHRINVAIAITIPGNGAWGCSRNL</sequence>
<gene>
    <name evidence="2" type="ORF">MKZ38_000144</name>
</gene>
<feature type="region of interest" description="Disordered" evidence="1">
    <location>
        <begin position="1"/>
        <end position="22"/>
    </location>
</feature>
<evidence type="ECO:0000313" key="3">
    <source>
        <dbReference type="Proteomes" id="UP001201980"/>
    </source>
</evidence>
<comment type="caution">
    <text evidence="2">The sequence shown here is derived from an EMBL/GenBank/DDBJ whole genome shotgun (WGS) entry which is preliminary data.</text>
</comment>
<evidence type="ECO:0000313" key="2">
    <source>
        <dbReference type="EMBL" id="KAJ2891630.1"/>
    </source>
</evidence>
<dbReference type="EMBL" id="JAKWBI020001033">
    <property type="protein sequence ID" value="KAJ2891630.1"/>
    <property type="molecule type" value="Genomic_DNA"/>
</dbReference>
<reference evidence="2" key="1">
    <citation type="submission" date="2022-07" db="EMBL/GenBank/DDBJ databases">
        <title>Draft genome sequence of Zalerion maritima ATCC 34329, a (micro)plastics degrading marine fungus.</title>
        <authorList>
            <person name="Paco A."/>
            <person name="Goncalves M.F.M."/>
            <person name="Rocha-Santos T.A.P."/>
            <person name="Alves A."/>
        </authorList>
    </citation>
    <scope>NUCLEOTIDE SEQUENCE</scope>
    <source>
        <strain evidence="2">ATCC 34329</strain>
    </source>
</reference>
<dbReference type="AlphaFoldDB" id="A0AAD5RFZ1"/>
<feature type="compositionally biased region" description="Low complexity" evidence="1">
    <location>
        <begin position="1"/>
        <end position="15"/>
    </location>
</feature>
<name>A0AAD5RFZ1_9PEZI</name>
<proteinExistence type="predicted"/>
<keyword evidence="3" id="KW-1185">Reference proteome</keyword>
<accession>A0AAD5RFZ1</accession>
<dbReference type="Proteomes" id="UP001201980">
    <property type="component" value="Unassembled WGS sequence"/>
</dbReference>
<organism evidence="2 3">
    <name type="scientific">Zalerion maritima</name>
    <dbReference type="NCBI Taxonomy" id="339359"/>
    <lineage>
        <taxon>Eukaryota</taxon>
        <taxon>Fungi</taxon>
        <taxon>Dikarya</taxon>
        <taxon>Ascomycota</taxon>
        <taxon>Pezizomycotina</taxon>
        <taxon>Sordariomycetes</taxon>
        <taxon>Lulworthiomycetidae</taxon>
        <taxon>Lulworthiales</taxon>
        <taxon>Lulworthiaceae</taxon>
        <taxon>Zalerion</taxon>
    </lineage>
</organism>
<protein>
    <submittedName>
        <fullName evidence="2">Uncharacterized protein</fullName>
    </submittedName>
</protein>
<evidence type="ECO:0000256" key="1">
    <source>
        <dbReference type="SAM" id="MobiDB-lite"/>
    </source>
</evidence>